<dbReference type="Gene3D" id="3.30.70.1290">
    <property type="entry name" value="Transposase IS200-like"/>
    <property type="match status" value="1"/>
</dbReference>
<dbReference type="InterPro" id="IPR036515">
    <property type="entry name" value="Transposase_17_sf"/>
</dbReference>
<feature type="domain" description="Transposase IS200-like" evidence="1">
    <location>
        <begin position="7"/>
        <end position="141"/>
    </location>
</feature>
<accession>A0A1F5WQN8</accession>
<dbReference type="Proteomes" id="UP000177723">
    <property type="component" value="Unassembled WGS sequence"/>
</dbReference>
<comment type="caution">
    <text evidence="2">The sequence shown here is derived from an EMBL/GenBank/DDBJ whole genome shotgun (WGS) entry which is preliminary data.</text>
</comment>
<dbReference type="Pfam" id="PF01797">
    <property type="entry name" value="Y1_Tnp"/>
    <property type="match status" value="1"/>
</dbReference>
<dbReference type="GO" id="GO:0003677">
    <property type="term" value="F:DNA binding"/>
    <property type="evidence" value="ECO:0007669"/>
    <property type="project" value="InterPro"/>
</dbReference>
<dbReference type="SMART" id="SM01321">
    <property type="entry name" value="Y1_Tnp"/>
    <property type="match status" value="1"/>
</dbReference>
<dbReference type="SUPFAM" id="SSF143422">
    <property type="entry name" value="Transposase IS200-like"/>
    <property type="match status" value="1"/>
</dbReference>
<evidence type="ECO:0000313" key="3">
    <source>
        <dbReference type="Proteomes" id="UP000177723"/>
    </source>
</evidence>
<dbReference type="EMBL" id="MFHT01000009">
    <property type="protein sequence ID" value="OGF77914.1"/>
    <property type="molecule type" value="Genomic_DNA"/>
</dbReference>
<dbReference type="PANTHER" id="PTHR34322">
    <property type="entry name" value="TRANSPOSASE, Y1_TNP DOMAIN-CONTAINING"/>
    <property type="match status" value="1"/>
</dbReference>
<dbReference type="AlphaFoldDB" id="A0A1F5WQN8"/>
<protein>
    <recommendedName>
        <fullName evidence="1">Transposase IS200-like domain-containing protein</fullName>
    </recommendedName>
</protein>
<name>A0A1F5WQN8_9BACT</name>
<dbReference type="GO" id="GO:0004803">
    <property type="term" value="F:transposase activity"/>
    <property type="evidence" value="ECO:0007669"/>
    <property type="project" value="InterPro"/>
</dbReference>
<sequence length="211" mass="25412">MRKTVFVDREFYHLYNRGVDKRDIFLDKWDFERFFTSIEEFNAIDPIGSIYENSFSKEKHRAKKLVDFIAYCVNPNHYHFILRQLVEKGIEKFMHRFGTGYTKYFNNKYKRDGVLFQGKFKAVRIDTNEYLLHLSSYVNLNDRVHKLGSRFSKSSWREYLNGGEGLCKKNLILKQFKETLEYKEFAESSLKDILERKKLHKEMENLLLEAN</sequence>
<dbReference type="InterPro" id="IPR002686">
    <property type="entry name" value="Transposase_17"/>
</dbReference>
<organism evidence="2 3">
    <name type="scientific">Candidatus Giovannonibacteria bacterium RIFCSPHIGHO2_12_FULL_43_15</name>
    <dbReference type="NCBI Taxonomy" id="1798341"/>
    <lineage>
        <taxon>Bacteria</taxon>
        <taxon>Candidatus Giovannoniibacteriota</taxon>
    </lineage>
</organism>
<evidence type="ECO:0000259" key="1">
    <source>
        <dbReference type="SMART" id="SM01321"/>
    </source>
</evidence>
<gene>
    <name evidence="2" type="ORF">A3F23_04250</name>
</gene>
<dbReference type="PANTHER" id="PTHR34322:SF2">
    <property type="entry name" value="TRANSPOSASE IS200-LIKE DOMAIN-CONTAINING PROTEIN"/>
    <property type="match status" value="1"/>
</dbReference>
<reference evidence="2 3" key="1">
    <citation type="journal article" date="2016" name="Nat. Commun.">
        <title>Thousands of microbial genomes shed light on interconnected biogeochemical processes in an aquifer system.</title>
        <authorList>
            <person name="Anantharaman K."/>
            <person name="Brown C.T."/>
            <person name="Hug L.A."/>
            <person name="Sharon I."/>
            <person name="Castelle C.J."/>
            <person name="Probst A.J."/>
            <person name="Thomas B.C."/>
            <person name="Singh A."/>
            <person name="Wilkins M.J."/>
            <person name="Karaoz U."/>
            <person name="Brodie E.L."/>
            <person name="Williams K.H."/>
            <person name="Hubbard S.S."/>
            <person name="Banfield J.F."/>
        </authorList>
    </citation>
    <scope>NUCLEOTIDE SEQUENCE [LARGE SCALE GENOMIC DNA]</scope>
</reference>
<evidence type="ECO:0000313" key="2">
    <source>
        <dbReference type="EMBL" id="OGF77914.1"/>
    </source>
</evidence>
<proteinExistence type="predicted"/>
<dbReference type="GO" id="GO:0006313">
    <property type="term" value="P:DNA transposition"/>
    <property type="evidence" value="ECO:0007669"/>
    <property type="project" value="InterPro"/>
</dbReference>